<dbReference type="Gene3D" id="2.30.40.10">
    <property type="entry name" value="Urease, subunit C, domain 1"/>
    <property type="match status" value="1"/>
</dbReference>
<dbReference type="InterPro" id="IPR032466">
    <property type="entry name" value="Metal_Hydrolase"/>
</dbReference>
<gene>
    <name evidence="7" type="primary">nagA</name>
    <name evidence="7" type="ORF">GCM10009682_18410</name>
</gene>
<keyword evidence="3 5" id="KW-0378">Hydrolase</keyword>
<dbReference type="PANTHER" id="PTHR11113">
    <property type="entry name" value="N-ACETYLGLUCOSAMINE-6-PHOSPHATE DEACETYLASE"/>
    <property type="match status" value="1"/>
</dbReference>
<protein>
    <submittedName>
        <fullName evidence="7">N-acetylglucosamine-6-phosphate deacetylase</fullName>
    </submittedName>
</protein>
<dbReference type="CDD" id="cd00854">
    <property type="entry name" value="NagA"/>
    <property type="match status" value="1"/>
</dbReference>
<accession>A0ABN2LRT1</accession>
<dbReference type="Pfam" id="PF01979">
    <property type="entry name" value="Amidohydro_1"/>
    <property type="match status" value="1"/>
</dbReference>
<dbReference type="InterPro" id="IPR003764">
    <property type="entry name" value="GlcNAc_6-P_deAcase"/>
</dbReference>
<dbReference type="EMBL" id="BAAALT010000046">
    <property type="protein sequence ID" value="GAA1797078.1"/>
    <property type="molecule type" value="Genomic_DNA"/>
</dbReference>
<dbReference type="SUPFAM" id="SSF51556">
    <property type="entry name" value="Metallo-dependent hydrolases"/>
    <property type="match status" value="1"/>
</dbReference>
<evidence type="ECO:0000256" key="5">
    <source>
        <dbReference type="PIRNR" id="PIRNR038994"/>
    </source>
</evidence>
<evidence type="ECO:0000313" key="7">
    <source>
        <dbReference type="EMBL" id="GAA1797078.1"/>
    </source>
</evidence>
<evidence type="ECO:0000256" key="4">
    <source>
        <dbReference type="ARBA" id="ARBA00023277"/>
    </source>
</evidence>
<dbReference type="InterPro" id="IPR011059">
    <property type="entry name" value="Metal-dep_hydrolase_composite"/>
</dbReference>
<evidence type="ECO:0000313" key="8">
    <source>
        <dbReference type="Proteomes" id="UP001500218"/>
    </source>
</evidence>
<dbReference type="RefSeq" id="WP_344128385.1">
    <property type="nucleotide sequence ID" value="NZ_BAAALT010000046.1"/>
</dbReference>
<dbReference type="PIRSF" id="PIRSF038994">
    <property type="entry name" value="NagA"/>
    <property type="match status" value="1"/>
</dbReference>
<dbReference type="Proteomes" id="UP001500218">
    <property type="component" value="Unassembled WGS sequence"/>
</dbReference>
<keyword evidence="2" id="KW-0479">Metal-binding</keyword>
<keyword evidence="8" id="KW-1185">Reference proteome</keyword>
<evidence type="ECO:0000259" key="6">
    <source>
        <dbReference type="Pfam" id="PF01979"/>
    </source>
</evidence>
<dbReference type="InterPro" id="IPR006680">
    <property type="entry name" value="Amidohydro-rel"/>
</dbReference>
<name>A0ABN2LRT1_9ACTN</name>
<evidence type="ECO:0000256" key="3">
    <source>
        <dbReference type="ARBA" id="ARBA00022801"/>
    </source>
</evidence>
<dbReference type="SUPFAM" id="SSF51338">
    <property type="entry name" value="Composite domain of metallo-dependent hydrolases"/>
    <property type="match status" value="1"/>
</dbReference>
<dbReference type="NCBIfam" id="TIGR00221">
    <property type="entry name" value="nagA"/>
    <property type="match status" value="1"/>
</dbReference>
<evidence type="ECO:0000256" key="2">
    <source>
        <dbReference type="ARBA" id="ARBA00022723"/>
    </source>
</evidence>
<keyword evidence="4 5" id="KW-0119">Carbohydrate metabolism</keyword>
<proteinExistence type="inferred from homology"/>
<feature type="domain" description="Amidohydrolase-related" evidence="6">
    <location>
        <begin position="52"/>
        <end position="366"/>
    </location>
</feature>
<organism evidence="7 8">
    <name type="scientific">Luedemannella flava</name>
    <dbReference type="NCBI Taxonomy" id="349316"/>
    <lineage>
        <taxon>Bacteria</taxon>
        <taxon>Bacillati</taxon>
        <taxon>Actinomycetota</taxon>
        <taxon>Actinomycetes</taxon>
        <taxon>Micromonosporales</taxon>
        <taxon>Micromonosporaceae</taxon>
        <taxon>Luedemannella</taxon>
    </lineage>
</organism>
<comment type="caution">
    <text evidence="7">The sequence shown here is derived from an EMBL/GenBank/DDBJ whole genome shotgun (WGS) entry which is preliminary data.</text>
</comment>
<dbReference type="Gene3D" id="3.20.20.140">
    <property type="entry name" value="Metal-dependent hydrolases"/>
    <property type="match status" value="1"/>
</dbReference>
<dbReference type="PANTHER" id="PTHR11113:SF14">
    <property type="entry name" value="N-ACETYLGLUCOSAMINE-6-PHOSPHATE DEACETYLASE"/>
    <property type="match status" value="1"/>
</dbReference>
<sequence>MKVRGSVVTPTGIVSDGTVEIADGRIVEVVENDPSGRLPEPGAPGADISAAWVLPGFVDIHVHGGGGASFTTGDPDEAARAIAFHLAHGTTTMLASLVTAPTHVLRDATVAFAPLIASGALAGIHYEGPYLSAARCGAQNPAHLRDPDLDELSALLDLGGVRMVTIAPELPRALDAIRLLVERGVVAAVGHTDATYEQTLAAVGAGASVGTHVCNGMRPIHHREPGPIVALLRAAGVVCEQVPDGIHLHDGMLGFAAQMAGAARVALITDAMAAAGMPDGAYELGGLSVRVAGGVARLATNDAIAGSTLTMDAAFRHTVHSGVSIVDAAVMAATTPAGVLGLTDDIGLIAPGRRADLVLMDEELQVTGVLRAGAPVLSGV</sequence>
<reference evidence="7 8" key="1">
    <citation type="journal article" date="2019" name="Int. J. Syst. Evol. Microbiol.">
        <title>The Global Catalogue of Microorganisms (GCM) 10K type strain sequencing project: providing services to taxonomists for standard genome sequencing and annotation.</title>
        <authorList>
            <consortium name="The Broad Institute Genomics Platform"/>
            <consortium name="The Broad Institute Genome Sequencing Center for Infectious Disease"/>
            <person name="Wu L."/>
            <person name="Ma J."/>
        </authorList>
    </citation>
    <scope>NUCLEOTIDE SEQUENCE [LARGE SCALE GENOMIC DNA]</scope>
    <source>
        <strain evidence="7 8">JCM 13250</strain>
    </source>
</reference>
<comment type="similarity">
    <text evidence="1 5">Belongs to the metallo-dependent hydrolases superfamily. NagA family.</text>
</comment>
<evidence type="ECO:0000256" key="1">
    <source>
        <dbReference type="ARBA" id="ARBA00010716"/>
    </source>
</evidence>